<evidence type="ECO:0000256" key="2">
    <source>
        <dbReference type="ARBA" id="ARBA00002786"/>
    </source>
</evidence>
<comment type="pathway">
    <text evidence="3 12">Amino-acid biosynthesis; L-tryptophan biosynthesis; L-tryptophan from chorismate: step 5/5.</text>
</comment>
<organism evidence="14 15">
    <name type="scientific">Ectothiorhodospira marina</name>
    <dbReference type="NCBI Taxonomy" id="1396821"/>
    <lineage>
        <taxon>Bacteria</taxon>
        <taxon>Pseudomonadati</taxon>
        <taxon>Pseudomonadota</taxon>
        <taxon>Gammaproteobacteria</taxon>
        <taxon>Chromatiales</taxon>
        <taxon>Ectothiorhodospiraceae</taxon>
        <taxon>Ectothiorhodospira</taxon>
    </lineage>
</organism>
<feature type="domain" description="Tryptophan synthase beta chain-like PALP" evidence="13">
    <location>
        <begin position="69"/>
        <end position="394"/>
    </location>
</feature>
<reference evidence="15" key="1">
    <citation type="submission" date="2016-10" db="EMBL/GenBank/DDBJ databases">
        <authorList>
            <person name="Varghese N."/>
            <person name="Submissions S."/>
        </authorList>
    </citation>
    <scope>NUCLEOTIDE SEQUENCE [LARGE SCALE GENOMIC DNA]</scope>
    <source>
        <strain evidence="15">DSM 241</strain>
    </source>
</reference>
<sequence>MNKAPETDLHALLDQPMPDRDGHFGPYGGQAVPPQLKSIMDSIAEAYLAIRETRAYQDELAELYTYYVGRPSPIYLARRLSEHCGGNAEIYLKREDLNHTGAHKINHALGEALLAKHMGKTKVIAETGAGQHGVAMATACALVGLPCEIHMGEIDIEKEHPNVVKMKILGATLISVDRGTRTLKDAVDSAFEEYMKDPDNFFYAIGSVVGPHPFPMMVRDFQSVVGREAREQFLGMKGELPDYVVACVGGGSNALGLFTAFLHDLEVKMVGVEPSGRGLGLGEHAATLTYGKPGTMHGFHSYMLQDDEGQPQPVYSIASGLDYPSVGPQHSYLKDIGRAEYHAMDDEACLKAFMDLSRFEGIIPALESSHALAWAMQAARAAKPGTRILINLSGRGDKDADFVAERLGL</sequence>
<evidence type="ECO:0000259" key="13">
    <source>
        <dbReference type="Pfam" id="PF00291"/>
    </source>
</evidence>
<keyword evidence="8 12" id="KW-0663">Pyridoxal phosphate</keyword>
<dbReference type="InterPro" id="IPR036052">
    <property type="entry name" value="TrpB-like_PALP_sf"/>
</dbReference>
<dbReference type="PANTHER" id="PTHR48077:SF3">
    <property type="entry name" value="TRYPTOPHAN SYNTHASE"/>
    <property type="match status" value="1"/>
</dbReference>
<evidence type="ECO:0000256" key="5">
    <source>
        <dbReference type="ARBA" id="ARBA00011270"/>
    </source>
</evidence>
<dbReference type="Proteomes" id="UP000199256">
    <property type="component" value="Unassembled WGS sequence"/>
</dbReference>
<dbReference type="PROSITE" id="PS00168">
    <property type="entry name" value="TRP_SYNTHASE_BETA"/>
    <property type="match status" value="1"/>
</dbReference>
<comment type="similarity">
    <text evidence="4 12">Belongs to the TrpB family.</text>
</comment>
<proteinExistence type="inferred from homology"/>
<dbReference type="CDD" id="cd06446">
    <property type="entry name" value="Trp-synth_B"/>
    <property type="match status" value="1"/>
</dbReference>
<comment type="subunit">
    <text evidence="5 12">Tetramer of two alpha and two beta chains.</text>
</comment>
<evidence type="ECO:0000256" key="7">
    <source>
        <dbReference type="ARBA" id="ARBA00022822"/>
    </source>
</evidence>
<dbReference type="HAMAP" id="MF_00133">
    <property type="entry name" value="Trp_synth_beta"/>
    <property type="match status" value="1"/>
</dbReference>
<dbReference type="InterPro" id="IPR006653">
    <property type="entry name" value="Trp_synth_b_CS"/>
</dbReference>
<dbReference type="GO" id="GO:0004834">
    <property type="term" value="F:tryptophan synthase activity"/>
    <property type="evidence" value="ECO:0007669"/>
    <property type="project" value="UniProtKB-UniRule"/>
</dbReference>
<dbReference type="Pfam" id="PF00291">
    <property type="entry name" value="PALP"/>
    <property type="match status" value="1"/>
</dbReference>
<dbReference type="AlphaFoldDB" id="A0A1H7KSV2"/>
<dbReference type="PANTHER" id="PTHR48077">
    <property type="entry name" value="TRYPTOPHAN SYNTHASE-RELATED"/>
    <property type="match status" value="1"/>
</dbReference>
<comment type="function">
    <text evidence="2 12">The beta subunit is responsible for the synthesis of L-tryptophan from indole and L-serine.</text>
</comment>
<dbReference type="GO" id="GO:0005737">
    <property type="term" value="C:cytoplasm"/>
    <property type="evidence" value="ECO:0007669"/>
    <property type="project" value="TreeGrafter"/>
</dbReference>
<dbReference type="EMBL" id="FOAA01000006">
    <property type="protein sequence ID" value="SEK89135.1"/>
    <property type="molecule type" value="Genomic_DNA"/>
</dbReference>
<evidence type="ECO:0000256" key="11">
    <source>
        <dbReference type="ARBA" id="ARBA00049047"/>
    </source>
</evidence>
<dbReference type="RefSeq" id="WP_218140407.1">
    <property type="nucleotide sequence ID" value="NZ_FOAA01000006.1"/>
</dbReference>
<dbReference type="STRING" id="1396821.SAMN05444515_10687"/>
<evidence type="ECO:0000256" key="1">
    <source>
        <dbReference type="ARBA" id="ARBA00001933"/>
    </source>
</evidence>
<protein>
    <recommendedName>
        <fullName evidence="12">Tryptophan synthase beta chain</fullName>
        <ecNumber evidence="12">4.2.1.20</ecNumber>
    </recommendedName>
</protein>
<dbReference type="PIRSF" id="PIRSF001413">
    <property type="entry name" value="Trp_syn_beta"/>
    <property type="match status" value="1"/>
</dbReference>
<evidence type="ECO:0000256" key="3">
    <source>
        <dbReference type="ARBA" id="ARBA00004733"/>
    </source>
</evidence>
<keyword evidence="15" id="KW-1185">Reference proteome</keyword>
<dbReference type="Gene3D" id="3.40.50.1100">
    <property type="match status" value="2"/>
</dbReference>
<evidence type="ECO:0000313" key="14">
    <source>
        <dbReference type="EMBL" id="SEK89135.1"/>
    </source>
</evidence>
<keyword evidence="10 12" id="KW-0456">Lyase</keyword>
<comment type="cofactor">
    <cofactor evidence="1 12">
        <name>pyridoxal 5'-phosphate</name>
        <dbReference type="ChEBI" id="CHEBI:597326"/>
    </cofactor>
</comment>
<name>A0A1H7KSV2_9GAMM</name>
<evidence type="ECO:0000256" key="8">
    <source>
        <dbReference type="ARBA" id="ARBA00022898"/>
    </source>
</evidence>
<dbReference type="SUPFAM" id="SSF53686">
    <property type="entry name" value="Tryptophan synthase beta subunit-like PLP-dependent enzymes"/>
    <property type="match status" value="1"/>
</dbReference>
<evidence type="ECO:0000256" key="4">
    <source>
        <dbReference type="ARBA" id="ARBA00009982"/>
    </source>
</evidence>
<keyword evidence="7 12" id="KW-0822">Tryptophan biosynthesis</keyword>
<dbReference type="InterPro" id="IPR001926">
    <property type="entry name" value="TrpB-like_PALP"/>
</dbReference>
<dbReference type="InterPro" id="IPR006654">
    <property type="entry name" value="Trp_synth_beta"/>
</dbReference>
<dbReference type="InterPro" id="IPR023026">
    <property type="entry name" value="Trp_synth_beta/beta-like"/>
</dbReference>
<dbReference type="EC" id="4.2.1.20" evidence="12"/>
<dbReference type="FunFam" id="3.40.50.1100:FF:000004">
    <property type="entry name" value="Tryptophan synthase beta chain"/>
    <property type="match status" value="1"/>
</dbReference>
<dbReference type="NCBIfam" id="TIGR00263">
    <property type="entry name" value="trpB"/>
    <property type="match status" value="1"/>
</dbReference>
<dbReference type="UniPathway" id="UPA00035">
    <property type="reaction ID" value="UER00044"/>
</dbReference>
<evidence type="ECO:0000256" key="10">
    <source>
        <dbReference type="ARBA" id="ARBA00023239"/>
    </source>
</evidence>
<evidence type="ECO:0000313" key="15">
    <source>
        <dbReference type="Proteomes" id="UP000199256"/>
    </source>
</evidence>
<accession>A0A1H7KSV2</accession>
<evidence type="ECO:0000256" key="12">
    <source>
        <dbReference type="HAMAP-Rule" id="MF_00133"/>
    </source>
</evidence>
<evidence type="ECO:0000256" key="6">
    <source>
        <dbReference type="ARBA" id="ARBA00022605"/>
    </source>
</evidence>
<evidence type="ECO:0000256" key="9">
    <source>
        <dbReference type="ARBA" id="ARBA00023141"/>
    </source>
</evidence>
<keyword evidence="6 12" id="KW-0028">Amino-acid biosynthesis</keyword>
<keyword evidence="9 12" id="KW-0057">Aromatic amino acid biosynthesis</keyword>
<feature type="modified residue" description="N6-(pyridoxal phosphate)lysine" evidence="12">
    <location>
        <position position="104"/>
    </location>
</feature>
<gene>
    <name evidence="12" type="primary">trpB</name>
    <name evidence="14" type="ORF">SAMN05444515_10687</name>
</gene>
<comment type="catalytic activity">
    <reaction evidence="11 12">
        <text>(1S,2R)-1-C-(indol-3-yl)glycerol 3-phosphate + L-serine = D-glyceraldehyde 3-phosphate + L-tryptophan + H2O</text>
        <dbReference type="Rhea" id="RHEA:10532"/>
        <dbReference type="ChEBI" id="CHEBI:15377"/>
        <dbReference type="ChEBI" id="CHEBI:33384"/>
        <dbReference type="ChEBI" id="CHEBI:57912"/>
        <dbReference type="ChEBI" id="CHEBI:58866"/>
        <dbReference type="ChEBI" id="CHEBI:59776"/>
        <dbReference type="EC" id="4.2.1.20"/>
    </reaction>
</comment>